<gene>
    <name evidence="2" type="ORF">M407DRAFT_121493</name>
</gene>
<dbReference type="HOGENOM" id="CLU_2414910_0_0_1"/>
<reference evidence="2 3" key="1">
    <citation type="submission" date="2014-04" db="EMBL/GenBank/DDBJ databases">
        <authorList>
            <consortium name="DOE Joint Genome Institute"/>
            <person name="Kuo A."/>
            <person name="Girlanda M."/>
            <person name="Perotto S."/>
            <person name="Kohler A."/>
            <person name="Nagy L.G."/>
            <person name="Floudas D."/>
            <person name="Copeland A."/>
            <person name="Barry K.W."/>
            <person name="Cichocki N."/>
            <person name="Veneault-Fourrey C."/>
            <person name="LaButti K."/>
            <person name="Lindquist E.A."/>
            <person name="Lipzen A."/>
            <person name="Lundell T."/>
            <person name="Morin E."/>
            <person name="Murat C."/>
            <person name="Sun H."/>
            <person name="Tunlid A."/>
            <person name="Henrissat B."/>
            <person name="Grigoriev I.V."/>
            <person name="Hibbett D.S."/>
            <person name="Martin F."/>
            <person name="Nordberg H.P."/>
            <person name="Cantor M.N."/>
            <person name="Hua S.X."/>
        </authorList>
    </citation>
    <scope>NUCLEOTIDE SEQUENCE [LARGE SCALE GENOMIC DNA]</scope>
    <source>
        <strain evidence="2 3">MUT 4182</strain>
    </source>
</reference>
<dbReference type="AlphaFoldDB" id="A0A0C3MDP3"/>
<dbReference type="Proteomes" id="UP000054248">
    <property type="component" value="Unassembled WGS sequence"/>
</dbReference>
<dbReference type="EMBL" id="KN822959">
    <property type="protein sequence ID" value="KIO31857.1"/>
    <property type="molecule type" value="Genomic_DNA"/>
</dbReference>
<evidence type="ECO:0000313" key="3">
    <source>
        <dbReference type="Proteomes" id="UP000054248"/>
    </source>
</evidence>
<proteinExistence type="predicted"/>
<name>A0A0C3MDP3_9AGAM</name>
<organism evidence="2 3">
    <name type="scientific">Tulasnella calospora MUT 4182</name>
    <dbReference type="NCBI Taxonomy" id="1051891"/>
    <lineage>
        <taxon>Eukaryota</taxon>
        <taxon>Fungi</taxon>
        <taxon>Dikarya</taxon>
        <taxon>Basidiomycota</taxon>
        <taxon>Agaricomycotina</taxon>
        <taxon>Agaricomycetes</taxon>
        <taxon>Cantharellales</taxon>
        <taxon>Tulasnellaceae</taxon>
        <taxon>Tulasnella</taxon>
    </lineage>
</organism>
<protein>
    <submittedName>
        <fullName evidence="2">Uncharacterized protein</fullName>
    </submittedName>
</protein>
<keyword evidence="3" id="KW-1185">Reference proteome</keyword>
<sequence length="92" mass="10275">MVRLPDTSGRLKLQSRDEDCTAPSWRSKQSPSTTYRQFHITFFTDFSKLLGTFQVFDGDSKASESQQLLDGLTSQKATCLGWISIPPKGDNA</sequence>
<reference evidence="3" key="2">
    <citation type="submission" date="2015-01" db="EMBL/GenBank/DDBJ databases">
        <title>Evolutionary Origins and Diversification of the Mycorrhizal Mutualists.</title>
        <authorList>
            <consortium name="DOE Joint Genome Institute"/>
            <consortium name="Mycorrhizal Genomics Consortium"/>
            <person name="Kohler A."/>
            <person name="Kuo A."/>
            <person name="Nagy L.G."/>
            <person name="Floudas D."/>
            <person name="Copeland A."/>
            <person name="Barry K.W."/>
            <person name="Cichocki N."/>
            <person name="Veneault-Fourrey C."/>
            <person name="LaButti K."/>
            <person name="Lindquist E.A."/>
            <person name="Lipzen A."/>
            <person name="Lundell T."/>
            <person name="Morin E."/>
            <person name="Murat C."/>
            <person name="Riley R."/>
            <person name="Ohm R."/>
            <person name="Sun H."/>
            <person name="Tunlid A."/>
            <person name="Henrissat B."/>
            <person name="Grigoriev I.V."/>
            <person name="Hibbett D.S."/>
            <person name="Martin F."/>
        </authorList>
    </citation>
    <scope>NUCLEOTIDE SEQUENCE [LARGE SCALE GENOMIC DNA]</scope>
    <source>
        <strain evidence="3">MUT 4182</strain>
    </source>
</reference>
<accession>A0A0C3MDP3</accession>
<evidence type="ECO:0000313" key="2">
    <source>
        <dbReference type="EMBL" id="KIO31857.1"/>
    </source>
</evidence>
<evidence type="ECO:0000256" key="1">
    <source>
        <dbReference type="SAM" id="MobiDB-lite"/>
    </source>
</evidence>
<feature type="region of interest" description="Disordered" evidence="1">
    <location>
        <begin position="1"/>
        <end position="31"/>
    </location>
</feature>